<evidence type="ECO:0000256" key="9">
    <source>
        <dbReference type="SAM" id="MobiDB-lite"/>
    </source>
</evidence>
<keyword evidence="6" id="KW-0597">Phosphoprotein</keyword>
<dbReference type="FunFam" id="2.40.10.230:FF:000002">
    <property type="entry name" value="H/ACA ribonucleoprotein complex non-core subunit NAF1"/>
    <property type="match status" value="1"/>
</dbReference>
<dbReference type="PANTHER" id="PTHR31633">
    <property type="entry name" value="H/ACA RIBONUCLEOPROTEIN COMPLEX NON-CORE SUBUNIT NAF1"/>
    <property type="match status" value="1"/>
</dbReference>
<dbReference type="InterPro" id="IPR040309">
    <property type="entry name" value="Naf1"/>
</dbReference>
<protein>
    <recommendedName>
        <fullName evidence="3">H/ACA ribonucleoprotein complex non-core subunit NAF1</fullName>
    </recommendedName>
</protein>
<comment type="subcellular location">
    <subcellularLocation>
        <location evidence="1">Nucleus</location>
    </subcellularLocation>
</comment>
<dbReference type="GO" id="GO:0001522">
    <property type="term" value="P:pseudouridine synthesis"/>
    <property type="evidence" value="ECO:0007669"/>
    <property type="project" value="InterPro"/>
</dbReference>
<dbReference type="AlphaFoldDB" id="A0AAQ3QKX0"/>
<feature type="region of interest" description="Disordered" evidence="9">
    <location>
        <begin position="395"/>
        <end position="446"/>
    </location>
</feature>
<dbReference type="GO" id="GO:0006364">
    <property type="term" value="P:rRNA processing"/>
    <property type="evidence" value="ECO:0007669"/>
    <property type="project" value="UniProtKB-KW"/>
</dbReference>
<dbReference type="Gene3D" id="2.40.10.230">
    <property type="entry name" value="Probable tRNA pseudouridine synthase domain"/>
    <property type="match status" value="1"/>
</dbReference>
<feature type="compositionally biased region" description="Basic residues" evidence="9">
    <location>
        <begin position="664"/>
        <end position="681"/>
    </location>
</feature>
<dbReference type="GO" id="GO:0000493">
    <property type="term" value="P:box H/ACA snoRNP assembly"/>
    <property type="evidence" value="ECO:0007669"/>
    <property type="project" value="InterPro"/>
</dbReference>
<comment type="similarity">
    <text evidence="2">Belongs to the NAF1 family.</text>
</comment>
<keyword evidence="8" id="KW-0539">Nucleus</keyword>
<name>A0AAQ3QKX0_9LILI</name>
<dbReference type="GO" id="GO:0005732">
    <property type="term" value="C:sno(s)RNA-containing ribonucleoprotein complex"/>
    <property type="evidence" value="ECO:0007669"/>
    <property type="project" value="InterPro"/>
</dbReference>
<feature type="compositionally biased region" description="Basic and acidic residues" evidence="9">
    <location>
        <begin position="211"/>
        <end position="227"/>
    </location>
</feature>
<evidence type="ECO:0000313" key="11">
    <source>
        <dbReference type="Proteomes" id="UP001327560"/>
    </source>
</evidence>
<evidence type="ECO:0000256" key="5">
    <source>
        <dbReference type="ARBA" id="ARBA00022552"/>
    </source>
</evidence>
<dbReference type="Proteomes" id="UP001327560">
    <property type="component" value="Chromosome 7"/>
</dbReference>
<dbReference type="GO" id="GO:0005634">
    <property type="term" value="C:nucleus"/>
    <property type="evidence" value="ECO:0007669"/>
    <property type="project" value="UniProtKB-SubCell"/>
</dbReference>
<dbReference type="InterPro" id="IPR009000">
    <property type="entry name" value="Transl_B-barrel_sf"/>
</dbReference>
<dbReference type="SUPFAM" id="SSF50447">
    <property type="entry name" value="Translation proteins"/>
    <property type="match status" value="1"/>
</dbReference>
<dbReference type="PANTHER" id="PTHR31633:SF1">
    <property type="entry name" value="H_ACA RIBONUCLEOPROTEIN COMPLEX NON-CORE SUBUNIT NAF1"/>
    <property type="match status" value="1"/>
</dbReference>
<feature type="compositionally biased region" description="Acidic residues" evidence="9">
    <location>
        <begin position="176"/>
        <end position="200"/>
    </location>
</feature>
<keyword evidence="7" id="KW-0694">RNA-binding</keyword>
<sequence>MVMPCSSPLSLDQEPVSPLNSDDLESLLLDFDPINEWLIDPDFLMSGDDAKVLDSVALQSNKIESYGAGDQDGPTSEMSNFVEKGELLFSSIDEKLKSVTLIEEPDEKVNDVVVFAKMASMDNDKKTTVQCSIDHSEVATVSSGATGSEESDMANGLGVMEASGTGNACVTSLSNESDDEGSGTESDESEEEDTDSESEDSSSSSSSSEEENGKDGHQHVDDSDTEFHNNFGGGSEIGAEGEIEEGEIRDIDPEEMIFGSEDDEDVVKGPIKSINEIENLPPVPKIDATLEPHHQTLPVGVISAILDNKVIVEGSEKHSPLNEGSILWITEMRLPLGLVDEIFGPVKNPFYIVRYNSSKEVPTGIRMGTAVSFVPEFASYILNHNELCRKAYDASGENDEELGEEVEFSDDEKETEYKKSLRLSKRGNNDRRKGNETSSFIKKRNFKGATMQKDKPLSVDHVPELSAQPSISISGPTPPPGLSSFGCTNYGSIGAGNTCVRSPSALPAAPLMAQMNSTLGLLPQQLQQQLNGFWLQGFPNQQQQLLGMQGLAVNLLSGQQLGDQTQFQHRLPQTHAFDSFPNRMPFHQLVPNFQSPASIPWFGGQINPSITSLGPMWNGNFGQHTSGNLQEQGATSFNEQNFGRPPPPPPPSAQGGARPPRQVSRGRGRASFRGRKPHRGGYHSYGRGDQQHNR</sequence>
<keyword evidence="10" id="KW-0687">Ribonucleoprotein</keyword>
<proteinExistence type="inferred from homology"/>
<evidence type="ECO:0000256" key="8">
    <source>
        <dbReference type="ARBA" id="ARBA00023242"/>
    </source>
</evidence>
<dbReference type="InterPro" id="IPR038664">
    <property type="entry name" value="Gar1/Naf1_Cbf5-bd_sf"/>
</dbReference>
<feature type="compositionally biased region" description="Acidic residues" evidence="9">
    <location>
        <begin position="396"/>
        <end position="414"/>
    </location>
</feature>
<dbReference type="InterPro" id="IPR007504">
    <property type="entry name" value="H/ACA_rnp_Gar1/Naf1"/>
</dbReference>
<evidence type="ECO:0000256" key="6">
    <source>
        <dbReference type="ARBA" id="ARBA00022553"/>
    </source>
</evidence>
<feature type="region of interest" description="Disordered" evidence="9">
    <location>
        <begin position="637"/>
        <end position="694"/>
    </location>
</feature>
<evidence type="ECO:0000256" key="2">
    <source>
        <dbReference type="ARBA" id="ARBA00009801"/>
    </source>
</evidence>
<dbReference type="GO" id="GO:0003723">
    <property type="term" value="F:RNA binding"/>
    <property type="evidence" value="ECO:0007669"/>
    <property type="project" value="UniProtKB-KW"/>
</dbReference>
<dbReference type="EMBL" id="CP136896">
    <property type="protein sequence ID" value="WOL15074.1"/>
    <property type="molecule type" value="Genomic_DNA"/>
</dbReference>
<accession>A0AAQ3QKX0</accession>
<feature type="compositionally biased region" description="Polar residues" evidence="9">
    <location>
        <begin position="164"/>
        <end position="175"/>
    </location>
</feature>
<organism evidence="10 11">
    <name type="scientific">Canna indica</name>
    <name type="common">Indian-shot</name>
    <dbReference type="NCBI Taxonomy" id="4628"/>
    <lineage>
        <taxon>Eukaryota</taxon>
        <taxon>Viridiplantae</taxon>
        <taxon>Streptophyta</taxon>
        <taxon>Embryophyta</taxon>
        <taxon>Tracheophyta</taxon>
        <taxon>Spermatophyta</taxon>
        <taxon>Magnoliopsida</taxon>
        <taxon>Liliopsida</taxon>
        <taxon>Zingiberales</taxon>
        <taxon>Cannaceae</taxon>
        <taxon>Canna</taxon>
    </lineage>
</organism>
<gene>
    <name evidence="10" type="ORF">Cni_G23855</name>
</gene>
<evidence type="ECO:0000256" key="1">
    <source>
        <dbReference type="ARBA" id="ARBA00004123"/>
    </source>
</evidence>
<dbReference type="Pfam" id="PF04410">
    <property type="entry name" value="Gar1"/>
    <property type="match status" value="1"/>
</dbReference>
<evidence type="ECO:0000256" key="3">
    <source>
        <dbReference type="ARBA" id="ARBA00021438"/>
    </source>
</evidence>
<keyword evidence="4" id="KW-0690">Ribosome biogenesis</keyword>
<feature type="region of interest" description="Disordered" evidence="9">
    <location>
        <begin position="157"/>
        <end position="245"/>
    </location>
</feature>
<evidence type="ECO:0000256" key="7">
    <source>
        <dbReference type="ARBA" id="ARBA00022884"/>
    </source>
</evidence>
<keyword evidence="11" id="KW-1185">Reference proteome</keyword>
<evidence type="ECO:0000256" key="4">
    <source>
        <dbReference type="ARBA" id="ARBA00022517"/>
    </source>
</evidence>
<keyword evidence="5" id="KW-0698">rRNA processing</keyword>
<reference evidence="10 11" key="1">
    <citation type="submission" date="2023-10" db="EMBL/GenBank/DDBJ databases">
        <title>Chromosome-scale genome assembly provides insights into flower coloration mechanisms of Canna indica.</title>
        <authorList>
            <person name="Li C."/>
        </authorList>
    </citation>
    <scope>NUCLEOTIDE SEQUENCE [LARGE SCALE GENOMIC DNA]</scope>
    <source>
        <tissue evidence="10">Flower</tissue>
    </source>
</reference>
<evidence type="ECO:0000313" key="10">
    <source>
        <dbReference type="EMBL" id="WOL15074.1"/>
    </source>
</evidence>